<evidence type="ECO:0000256" key="1">
    <source>
        <dbReference type="SAM" id="MobiDB-lite"/>
    </source>
</evidence>
<dbReference type="Gene3D" id="2.30.110.10">
    <property type="entry name" value="Electron Transport, Fmn-binding Protein, Chain A"/>
    <property type="match status" value="1"/>
</dbReference>
<dbReference type="SUPFAM" id="SSF50475">
    <property type="entry name" value="FMN-binding split barrel"/>
    <property type="match status" value="1"/>
</dbReference>
<name>A0A9P8L7C3_9PEZI</name>
<dbReference type="InterPro" id="IPR024747">
    <property type="entry name" value="Pyridox_Oxase-rel"/>
</dbReference>
<keyword evidence="3" id="KW-1185">Reference proteome</keyword>
<dbReference type="InterPro" id="IPR012349">
    <property type="entry name" value="Split_barrel_FMN-bd"/>
</dbReference>
<dbReference type="EMBL" id="JAGHQM010002676">
    <property type="protein sequence ID" value="KAH0548274.1"/>
    <property type="molecule type" value="Genomic_DNA"/>
</dbReference>
<evidence type="ECO:0000313" key="3">
    <source>
        <dbReference type="Proteomes" id="UP000750711"/>
    </source>
</evidence>
<gene>
    <name evidence="2" type="ORF">GP486_008021</name>
</gene>
<accession>A0A9P8L7C3</accession>
<dbReference type="PANTHER" id="PTHR34071:SF2">
    <property type="entry name" value="FLAVIN-NUCLEOTIDE-BINDING PROTEIN"/>
    <property type="match status" value="1"/>
</dbReference>
<dbReference type="AlphaFoldDB" id="A0A9P8L7C3"/>
<sequence>MIGVMGSFEYPSSGIDEPLDCYLHGYVSSRIINLAREAAKQEGSKGLPICIAATKVDGVVLSLTPNSHSYNYRSAILHGYASLVTSDEEKLWAMEIITNSVIPNRWNSSRVPPDKAELDSTQVLRVQIESGSGKVREGMPNDGKKDLDRADVLDRVWTGVVPMWDQLGEPIPGPYNKVPEVPEYIKGYVSTTNRRQEEHAVAAATESTVPQRAKDANEE</sequence>
<feature type="region of interest" description="Disordered" evidence="1">
    <location>
        <begin position="195"/>
        <end position="219"/>
    </location>
</feature>
<dbReference type="Pfam" id="PF12900">
    <property type="entry name" value="Pyridox_ox_2"/>
    <property type="match status" value="1"/>
</dbReference>
<evidence type="ECO:0008006" key="4">
    <source>
        <dbReference type="Google" id="ProtNLM"/>
    </source>
</evidence>
<proteinExistence type="predicted"/>
<evidence type="ECO:0000313" key="2">
    <source>
        <dbReference type="EMBL" id="KAH0548274.1"/>
    </source>
</evidence>
<organism evidence="2 3">
    <name type="scientific">Trichoglossum hirsutum</name>
    <dbReference type="NCBI Taxonomy" id="265104"/>
    <lineage>
        <taxon>Eukaryota</taxon>
        <taxon>Fungi</taxon>
        <taxon>Dikarya</taxon>
        <taxon>Ascomycota</taxon>
        <taxon>Pezizomycotina</taxon>
        <taxon>Geoglossomycetes</taxon>
        <taxon>Geoglossales</taxon>
        <taxon>Geoglossaceae</taxon>
        <taxon>Trichoglossum</taxon>
    </lineage>
</organism>
<comment type="caution">
    <text evidence="2">The sequence shown here is derived from an EMBL/GenBank/DDBJ whole genome shotgun (WGS) entry which is preliminary data.</text>
</comment>
<protein>
    <recommendedName>
        <fullName evidence="4">Flavin-nucleotide-binding protein</fullName>
    </recommendedName>
</protein>
<dbReference type="PANTHER" id="PTHR34071">
    <property type="entry name" value="5-NITROIMIDAZOLE ANTIBIOTICS RESISTANCE PROTEIN, NIMA-FAMILY-RELATED PROTEIN-RELATED"/>
    <property type="match status" value="1"/>
</dbReference>
<reference evidence="2" key="1">
    <citation type="submission" date="2021-03" db="EMBL/GenBank/DDBJ databases">
        <title>Comparative genomics and phylogenomic investigation of the class Geoglossomycetes provide insights into ecological specialization and systematics.</title>
        <authorList>
            <person name="Melie T."/>
            <person name="Pirro S."/>
            <person name="Miller A.N."/>
            <person name="Quandt A."/>
        </authorList>
    </citation>
    <scope>NUCLEOTIDE SEQUENCE</scope>
    <source>
        <strain evidence="2">CAQ_001_2017</strain>
    </source>
</reference>
<dbReference type="Proteomes" id="UP000750711">
    <property type="component" value="Unassembled WGS sequence"/>
</dbReference>